<evidence type="ECO:0000256" key="2">
    <source>
        <dbReference type="ARBA" id="ARBA00023315"/>
    </source>
</evidence>
<evidence type="ECO:0000313" key="5">
    <source>
        <dbReference type="Proteomes" id="UP000198639"/>
    </source>
</evidence>
<organism evidence="4 5">
    <name type="scientific">Massilia yuzhufengensis</name>
    <dbReference type="NCBI Taxonomy" id="1164594"/>
    <lineage>
        <taxon>Bacteria</taxon>
        <taxon>Pseudomonadati</taxon>
        <taxon>Pseudomonadota</taxon>
        <taxon>Betaproteobacteria</taxon>
        <taxon>Burkholderiales</taxon>
        <taxon>Oxalobacteraceae</taxon>
        <taxon>Telluria group</taxon>
        <taxon>Massilia</taxon>
    </lineage>
</organism>
<dbReference type="InterPro" id="IPR050832">
    <property type="entry name" value="Bact_Acetyltransf"/>
</dbReference>
<keyword evidence="4" id="KW-0689">Ribosomal protein</keyword>
<dbReference type="RefSeq" id="WP_091874172.1">
    <property type="nucleotide sequence ID" value="NZ_FOLD01000008.1"/>
</dbReference>
<proteinExistence type="predicted"/>
<dbReference type="InterPro" id="IPR016181">
    <property type="entry name" value="Acyl_CoA_acyltransferase"/>
</dbReference>
<reference evidence="5" key="1">
    <citation type="submission" date="2016-10" db="EMBL/GenBank/DDBJ databases">
        <authorList>
            <person name="Varghese N."/>
            <person name="Submissions S."/>
        </authorList>
    </citation>
    <scope>NUCLEOTIDE SEQUENCE [LARGE SCALE GENOMIC DNA]</scope>
    <source>
        <strain evidence="5">CGMCC 1.12041</strain>
    </source>
</reference>
<dbReference type="GO" id="GO:0016747">
    <property type="term" value="F:acyltransferase activity, transferring groups other than amino-acyl groups"/>
    <property type="evidence" value="ECO:0007669"/>
    <property type="project" value="InterPro"/>
</dbReference>
<dbReference type="PANTHER" id="PTHR43877">
    <property type="entry name" value="AMINOALKYLPHOSPHONATE N-ACETYLTRANSFERASE-RELATED-RELATED"/>
    <property type="match status" value="1"/>
</dbReference>
<sequence length="188" mass="19942">MEAGTSAFVVRRLGADEWQAYRAIRLQALAQDPDAFGSTLALEQALAPATWSARVAKAAVSGIDCPLVAEAAGALVGLAWAKVDGERPGNVNLYQMWVAPQWRGQGVAGALLRAATAWARERGAQSLELGVNCANPAAIGLYAREGLLVVGAPYPMREGTALMEQRMQLVLSTTWDAEASHVDITTRP</sequence>
<dbReference type="Gene3D" id="3.40.630.30">
    <property type="match status" value="1"/>
</dbReference>
<accession>A0A1I1L362</accession>
<keyword evidence="5" id="KW-1185">Reference proteome</keyword>
<keyword evidence="1" id="KW-0808">Transferase</keyword>
<dbReference type="AlphaFoldDB" id="A0A1I1L362"/>
<evidence type="ECO:0000259" key="3">
    <source>
        <dbReference type="PROSITE" id="PS51186"/>
    </source>
</evidence>
<keyword evidence="2" id="KW-0012">Acyltransferase</keyword>
<protein>
    <submittedName>
        <fullName evidence="4">Ribosomal protein S18 acetylase RimI</fullName>
    </submittedName>
</protein>
<dbReference type="EMBL" id="FOLD01000008">
    <property type="protein sequence ID" value="SFC64843.1"/>
    <property type="molecule type" value="Genomic_DNA"/>
</dbReference>
<dbReference type="InterPro" id="IPR000182">
    <property type="entry name" value="GNAT_dom"/>
</dbReference>
<dbReference type="OrthoDB" id="9796129at2"/>
<name>A0A1I1L362_9BURK</name>
<feature type="domain" description="N-acetyltransferase" evidence="3">
    <location>
        <begin position="8"/>
        <end position="168"/>
    </location>
</feature>
<evidence type="ECO:0000256" key="1">
    <source>
        <dbReference type="ARBA" id="ARBA00022679"/>
    </source>
</evidence>
<dbReference type="Pfam" id="PF00583">
    <property type="entry name" value="Acetyltransf_1"/>
    <property type="match status" value="1"/>
</dbReference>
<gene>
    <name evidence="4" type="ORF">SAMN05216204_108120</name>
</gene>
<dbReference type="STRING" id="1164594.SAMN05216204_108120"/>
<dbReference type="GO" id="GO:0005840">
    <property type="term" value="C:ribosome"/>
    <property type="evidence" value="ECO:0007669"/>
    <property type="project" value="UniProtKB-KW"/>
</dbReference>
<dbReference type="PROSITE" id="PS51186">
    <property type="entry name" value="GNAT"/>
    <property type="match status" value="1"/>
</dbReference>
<evidence type="ECO:0000313" key="4">
    <source>
        <dbReference type="EMBL" id="SFC64843.1"/>
    </source>
</evidence>
<keyword evidence="4" id="KW-0687">Ribonucleoprotein</keyword>
<dbReference type="CDD" id="cd04301">
    <property type="entry name" value="NAT_SF"/>
    <property type="match status" value="1"/>
</dbReference>
<dbReference type="Proteomes" id="UP000198639">
    <property type="component" value="Unassembled WGS sequence"/>
</dbReference>
<dbReference type="SUPFAM" id="SSF55729">
    <property type="entry name" value="Acyl-CoA N-acyltransferases (Nat)"/>
    <property type="match status" value="1"/>
</dbReference>